<dbReference type="EMBL" id="JACTNZ010000006">
    <property type="protein sequence ID" value="KAG5544869.1"/>
    <property type="molecule type" value="Genomic_DNA"/>
</dbReference>
<reference evidence="1 2" key="1">
    <citation type="submission" date="2020-08" db="EMBL/GenBank/DDBJ databases">
        <title>Plant Genome Project.</title>
        <authorList>
            <person name="Zhang R.-G."/>
        </authorList>
    </citation>
    <scope>NUCLEOTIDE SEQUENCE [LARGE SCALE GENOMIC DNA]</scope>
    <source>
        <strain evidence="1">WSP0</strain>
        <tissue evidence="1">Leaf</tissue>
    </source>
</reference>
<name>A0AAV6JXH0_9ERIC</name>
<dbReference type="Proteomes" id="UP000823749">
    <property type="component" value="Chromosome 6"/>
</dbReference>
<evidence type="ECO:0000313" key="1">
    <source>
        <dbReference type="EMBL" id="KAG5544869.1"/>
    </source>
</evidence>
<evidence type="ECO:0000313" key="2">
    <source>
        <dbReference type="Proteomes" id="UP000823749"/>
    </source>
</evidence>
<comment type="caution">
    <text evidence="1">The sequence shown here is derived from an EMBL/GenBank/DDBJ whole genome shotgun (WGS) entry which is preliminary data.</text>
</comment>
<proteinExistence type="predicted"/>
<accession>A0AAV6JXH0</accession>
<sequence>MESDAADLYMCEPPLFHGKAEFSCFSSSLLDPENLYLGNSLWSSYFGFISKLALSNTCQGQFLEPVSIYLCIHPSSIDGASKGSEVGVVISKLMTTEMLMWRMIKVWRWMLILLLSYSEIERSWLMRIIMIMMTMWMNTCREMRSGRKHI</sequence>
<organism evidence="1 2">
    <name type="scientific">Rhododendron griersonianum</name>
    <dbReference type="NCBI Taxonomy" id="479676"/>
    <lineage>
        <taxon>Eukaryota</taxon>
        <taxon>Viridiplantae</taxon>
        <taxon>Streptophyta</taxon>
        <taxon>Embryophyta</taxon>
        <taxon>Tracheophyta</taxon>
        <taxon>Spermatophyta</taxon>
        <taxon>Magnoliopsida</taxon>
        <taxon>eudicotyledons</taxon>
        <taxon>Gunneridae</taxon>
        <taxon>Pentapetalae</taxon>
        <taxon>asterids</taxon>
        <taxon>Ericales</taxon>
        <taxon>Ericaceae</taxon>
        <taxon>Ericoideae</taxon>
        <taxon>Rhodoreae</taxon>
        <taxon>Rhododendron</taxon>
    </lineage>
</organism>
<keyword evidence="2" id="KW-1185">Reference proteome</keyword>
<protein>
    <submittedName>
        <fullName evidence="1">Uncharacterized protein</fullName>
    </submittedName>
</protein>
<gene>
    <name evidence="1" type="ORF">RHGRI_017358</name>
</gene>
<dbReference type="AlphaFoldDB" id="A0AAV6JXH0"/>